<dbReference type="GO" id="GO:0016705">
    <property type="term" value="F:oxidoreductase activity, acting on paired donors, with incorporation or reduction of molecular oxygen"/>
    <property type="evidence" value="ECO:0007669"/>
    <property type="project" value="InterPro"/>
</dbReference>
<evidence type="ECO:0000256" key="4">
    <source>
        <dbReference type="ARBA" id="ARBA00022692"/>
    </source>
</evidence>
<dbReference type="AlphaFoldDB" id="A0AA39VDE9"/>
<comment type="similarity">
    <text evidence="2">Belongs to the cytochrome P450 family.</text>
</comment>
<evidence type="ECO:0000256" key="6">
    <source>
        <dbReference type="ARBA" id="ARBA00022989"/>
    </source>
</evidence>
<keyword evidence="3" id="KW-0349">Heme</keyword>
<keyword evidence="12" id="KW-1185">Reference proteome</keyword>
<dbReference type="GO" id="GO:0016020">
    <property type="term" value="C:membrane"/>
    <property type="evidence" value="ECO:0007669"/>
    <property type="project" value="UniProtKB-SubCell"/>
</dbReference>
<dbReference type="GO" id="GO:0020037">
    <property type="term" value="F:heme binding"/>
    <property type="evidence" value="ECO:0007669"/>
    <property type="project" value="InterPro"/>
</dbReference>
<dbReference type="GO" id="GO:0005506">
    <property type="term" value="F:iron ion binding"/>
    <property type="evidence" value="ECO:0007669"/>
    <property type="project" value="InterPro"/>
</dbReference>
<comment type="caution">
    <text evidence="11">The sequence shown here is derived from an EMBL/GenBank/DDBJ whole genome shotgun (WGS) entry which is preliminary data.</text>
</comment>
<dbReference type="Gene3D" id="1.10.630.10">
    <property type="entry name" value="Cytochrome P450"/>
    <property type="match status" value="1"/>
</dbReference>
<keyword evidence="10" id="KW-0472">Membrane</keyword>
<evidence type="ECO:0000313" key="11">
    <source>
        <dbReference type="EMBL" id="KAK0573733.1"/>
    </source>
</evidence>
<dbReference type="PANTHER" id="PTHR47947:SF62">
    <property type="entry name" value="CYTOCHROME P450, FAMILY 81, SUBFAMILY D, POLYPEPTIDE 5"/>
    <property type="match status" value="1"/>
</dbReference>
<evidence type="ECO:0000256" key="3">
    <source>
        <dbReference type="ARBA" id="ARBA00022617"/>
    </source>
</evidence>
<comment type="subcellular location">
    <subcellularLocation>
        <location evidence="1">Membrane</location>
        <topology evidence="1">Single-pass membrane protein</topology>
    </subcellularLocation>
</comment>
<dbReference type="GO" id="GO:0004497">
    <property type="term" value="F:monooxygenase activity"/>
    <property type="evidence" value="ECO:0007669"/>
    <property type="project" value="UniProtKB-KW"/>
</dbReference>
<dbReference type="InterPro" id="IPR050651">
    <property type="entry name" value="Plant_Cytochrome_P450_Monoox"/>
</dbReference>
<keyword evidence="5" id="KW-0479">Metal-binding</keyword>
<evidence type="ECO:0000256" key="1">
    <source>
        <dbReference type="ARBA" id="ARBA00004167"/>
    </source>
</evidence>
<organism evidence="11 12">
    <name type="scientific">Acer saccharum</name>
    <name type="common">Sugar maple</name>
    <dbReference type="NCBI Taxonomy" id="4024"/>
    <lineage>
        <taxon>Eukaryota</taxon>
        <taxon>Viridiplantae</taxon>
        <taxon>Streptophyta</taxon>
        <taxon>Embryophyta</taxon>
        <taxon>Tracheophyta</taxon>
        <taxon>Spermatophyta</taxon>
        <taxon>Magnoliopsida</taxon>
        <taxon>eudicotyledons</taxon>
        <taxon>Gunneridae</taxon>
        <taxon>Pentapetalae</taxon>
        <taxon>rosids</taxon>
        <taxon>malvids</taxon>
        <taxon>Sapindales</taxon>
        <taxon>Sapindaceae</taxon>
        <taxon>Hippocastanoideae</taxon>
        <taxon>Acereae</taxon>
        <taxon>Acer</taxon>
    </lineage>
</organism>
<keyword evidence="7" id="KW-0560">Oxidoreductase</keyword>
<protein>
    <submittedName>
        <fullName evidence="11">Uncharacterized protein</fullName>
    </submittedName>
</protein>
<evidence type="ECO:0000256" key="2">
    <source>
        <dbReference type="ARBA" id="ARBA00010617"/>
    </source>
</evidence>
<evidence type="ECO:0000256" key="8">
    <source>
        <dbReference type="ARBA" id="ARBA00023004"/>
    </source>
</evidence>
<dbReference type="PANTHER" id="PTHR47947">
    <property type="entry name" value="CYTOCHROME P450 82C3-RELATED"/>
    <property type="match status" value="1"/>
</dbReference>
<dbReference type="EMBL" id="JAUESC010000387">
    <property type="protein sequence ID" value="KAK0573733.1"/>
    <property type="molecule type" value="Genomic_DNA"/>
</dbReference>
<keyword evidence="9" id="KW-0503">Monooxygenase</keyword>
<reference evidence="11" key="1">
    <citation type="journal article" date="2022" name="Plant J.">
        <title>Strategies of tolerance reflected in two North American maple genomes.</title>
        <authorList>
            <person name="McEvoy S.L."/>
            <person name="Sezen U.U."/>
            <person name="Trouern-Trend A."/>
            <person name="McMahon S.M."/>
            <person name="Schaberg P.G."/>
            <person name="Yang J."/>
            <person name="Wegrzyn J.L."/>
            <person name="Swenson N.G."/>
        </authorList>
    </citation>
    <scope>NUCLEOTIDE SEQUENCE</scope>
    <source>
        <strain evidence="11">NS2018</strain>
    </source>
</reference>
<keyword evidence="4" id="KW-0812">Transmembrane</keyword>
<reference evidence="11" key="2">
    <citation type="submission" date="2023-06" db="EMBL/GenBank/DDBJ databases">
        <authorList>
            <person name="Swenson N.G."/>
            <person name="Wegrzyn J.L."/>
            <person name="Mcevoy S.L."/>
        </authorList>
    </citation>
    <scope>NUCLEOTIDE SEQUENCE</scope>
    <source>
        <strain evidence="11">NS2018</strain>
        <tissue evidence="11">Leaf</tissue>
    </source>
</reference>
<proteinExistence type="inferred from homology"/>
<sequence length="133" mass="15618">MCSGWFRFAIVCGSNVWNSKRGGLPLLFRLLLPPFCRSTEQGFHTLAFEKDFTVQYTTTLGAPYGHHWRKLRRFIALEIFSAKRLQMSSEIHAEEVKFMIKHLYKRSLEGVWKVDVKSFFSMLDFNIMMKMVA</sequence>
<evidence type="ECO:0000256" key="10">
    <source>
        <dbReference type="ARBA" id="ARBA00023136"/>
    </source>
</evidence>
<evidence type="ECO:0000256" key="5">
    <source>
        <dbReference type="ARBA" id="ARBA00022723"/>
    </source>
</evidence>
<dbReference type="SUPFAM" id="SSF48264">
    <property type="entry name" value="Cytochrome P450"/>
    <property type="match status" value="1"/>
</dbReference>
<evidence type="ECO:0000256" key="9">
    <source>
        <dbReference type="ARBA" id="ARBA00023033"/>
    </source>
</evidence>
<evidence type="ECO:0000313" key="12">
    <source>
        <dbReference type="Proteomes" id="UP001168877"/>
    </source>
</evidence>
<keyword evidence="8" id="KW-0408">Iron</keyword>
<accession>A0AA39VDE9</accession>
<dbReference type="InterPro" id="IPR036396">
    <property type="entry name" value="Cyt_P450_sf"/>
</dbReference>
<keyword evidence="6" id="KW-1133">Transmembrane helix</keyword>
<evidence type="ECO:0000256" key="7">
    <source>
        <dbReference type="ARBA" id="ARBA00023002"/>
    </source>
</evidence>
<name>A0AA39VDE9_ACESA</name>
<dbReference type="Proteomes" id="UP001168877">
    <property type="component" value="Unassembled WGS sequence"/>
</dbReference>
<gene>
    <name evidence="11" type="ORF">LWI29_012656</name>
</gene>